<evidence type="ECO:0008006" key="4">
    <source>
        <dbReference type="Google" id="ProtNLM"/>
    </source>
</evidence>
<sequence>MSAYEYSLAKSEGTIPQRKDESIKKKQTKKHNLPDDSYPPDGGYGWVIVASSFFCNMIVDGIAYCFGMFLFKYVAFYGERIVKVAWVGSILCGMGFMTGPIASSLCNKYGCRPVSIGGSLLASAAFVLSTFSPNVEVLMITYGFMD</sequence>
<feature type="transmembrane region" description="Helical" evidence="2">
    <location>
        <begin position="122"/>
        <end position="145"/>
    </location>
</feature>
<dbReference type="AlphaFoldDB" id="A0A1B6E8D8"/>
<organism evidence="3">
    <name type="scientific">Clastoptera arizonana</name>
    <name type="common">Arizona spittle bug</name>
    <dbReference type="NCBI Taxonomy" id="38151"/>
    <lineage>
        <taxon>Eukaryota</taxon>
        <taxon>Metazoa</taxon>
        <taxon>Ecdysozoa</taxon>
        <taxon>Arthropoda</taxon>
        <taxon>Hexapoda</taxon>
        <taxon>Insecta</taxon>
        <taxon>Pterygota</taxon>
        <taxon>Neoptera</taxon>
        <taxon>Paraneoptera</taxon>
        <taxon>Hemiptera</taxon>
        <taxon>Auchenorrhyncha</taxon>
        <taxon>Cercopoidea</taxon>
        <taxon>Clastopteridae</taxon>
        <taxon>Clastoptera</taxon>
    </lineage>
</organism>
<evidence type="ECO:0000256" key="1">
    <source>
        <dbReference type="SAM" id="MobiDB-lite"/>
    </source>
</evidence>
<dbReference type="EMBL" id="GEDC01003097">
    <property type="protein sequence ID" value="JAS34201.1"/>
    <property type="molecule type" value="Transcribed_RNA"/>
</dbReference>
<gene>
    <name evidence="3" type="ORF">g.7797</name>
</gene>
<reference evidence="3" key="1">
    <citation type="submission" date="2015-12" db="EMBL/GenBank/DDBJ databases">
        <title>De novo transcriptome assembly of four potential Pierce s Disease insect vectors from Arizona vineyards.</title>
        <authorList>
            <person name="Tassone E.E."/>
        </authorList>
    </citation>
    <scope>NUCLEOTIDE SEQUENCE</scope>
</reference>
<dbReference type="PANTHER" id="PTHR11360">
    <property type="entry name" value="MONOCARBOXYLATE TRANSPORTER"/>
    <property type="match status" value="1"/>
</dbReference>
<keyword evidence="2" id="KW-0812">Transmembrane</keyword>
<dbReference type="GO" id="GO:0008028">
    <property type="term" value="F:monocarboxylic acid transmembrane transporter activity"/>
    <property type="evidence" value="ECO:0007669"/>
    <property type="project" value="TreeGrafter"/>
</dbReference>
<dbReference type="PANTHER" id="PTHR11360:SF286">
    <property type="entry name" value="GH22266P"/>
    <property type="match status" value="1"/>
</dbReference>
<keyword evidence="2" id="KW-0472">Membrane</keyword>
<dbReference type="Gene3D" id="1.20.1250.20">
    <property type="entry name" value="MFS general substrate transporter like domains"/>
    <property type="match status" value="1"/>
</dbReference>
<feature type="transmembrane region" description="Helical" evidence="2">
    <location>
        <begin position="44"/>
        <end position="71"/>
    </location>
</feature>
<evidence type="ECO:0000313" key="3">
    <source>
        <dbReference type="EMBL" id="JAS34201.1"/>
    </source>
</evidence>
<feature type="transmembrane region" description="Helical" evidence="2">
    <location>
        <begin position="83"/>
        <end position="102"/>
    </location>
</feature>
<dbReference type="SUPFAM" id="SSF103473">
    <property type="entry name" value="MFS general substrate transporter"/>
    <property type="match status" value="1"/>
</dbReference>
<dbReference type="InterPro" id="IPR036259">
    <property type="entry name" value="MFS_trans_sf"/>
</dbReference>
<accession>A0A1B6E8D8</accession>
<feature type="region of interest" description="Disordered" evidence="1">
    <location>
        <begin position="1"/>
        <end position="36"/>
    </location>
</feature>
<proteinExistence type="predicted"/>
<protein>
    <recommendedName>
        <fullName evidence="4">Major facilitator superfamily (MFS) profile domain-containing protein</fullName>
    </recommendedName>
</protein>
<evidence type="ECO:0000256" key="2">
    <source>
        <dbReference type="SAM" id="Phobius"/>
    </source>
</evidence>
<name>A0A1B6E8D8_9HEMI</name>
<dbReference type="InterPro" id="IPR050327">
    <property type="entry name" value="Proton-linked_MCT"/>
</dbReference>
<keyword evidence="2" id="KW-1133">Transmembrane helix</keyword>